<comment type="caution">
    <text evidence="1">The sequence shown here is derived from an EMBL/GenBank/DDBJ whole genome shotgun (WGS) entry which is preliminary data.</text>
</comment>
<dbReference type="EMBL" id="MU003492">
    <property type="protein sequence ID" value="KAF2478287.1"/>
    <property type="molecule type" value="Genomic_DNA"/>
</dbReference>
<dbReference type="Proteomes" id="UP000799755">
    <property type="component" value="Unassembled WGS sequence"/>
</dbReference>
<sequence>MTLPVHPQPTHNHRLPPTPTPPHPIHTRSPPTHRPANPNPTNSHTTEAPTLLRPQTQTTTAHHRIRINNRGRPARTNRDRMGLPSRACIISRDRHRRGAIMGIGGVGGLEEDWLPGCWRRWRVVVVWIVCFKGGNSTGVVRI</sequence>
<accession>A0ACB6RIE5</accession>
<gene>
    <name evidence="1" type="ORF">BDR25DRAFT_338892</name>
</gene>
<reference evidence="1" key="1">
    <citation type="journal article" date="2020" name="Stud. Mycol.">
        <title>101 Dothideomycetes genomes: a test case for predicting lifestyles and emergence of pathogens.</title>
        <authorList>
            <person name="Haridas S."/>
            <person name="Albert R."/>
            <person name="Binder M."/>
            <person name="Bloem J."/>
            <person name="Labutti K."/>
            <person name="Salamov A."/>
            <person name="Andreopoulos B."/>
            <person name="Baker S."/>
            <person name="Barry K."/>
            <person name="Bills G."/>
            <person name="Bluhm B."/>
            <person name="Cannon C."/>
            <person name="Castanera R."/>
            <person name="Culley D."/>
            <person name="Daum C."/>
            <person name="Ezra D."/>
            <person name="Gonzalez J."/>
            <person name="Henrissat B."/>
            <person name="Kuo A."/>
            <person name="Liang C."/>
            <person name="Lipzen A."/>
            <person name="Lutzoni F."/>
            <person name="Magnuson J."/>
            <person name="Mondo S."/>
            <person name="Nolan M."/>
            <person name="Ohm R."/>
            <person name="Pangilinan J."/>
            <person name="Park H.-J."/>
            <person name="Ramirez L."/>
            <person name="Alfaro M."/>
            <person name="Sun H."/>
            <person name="Tritt A."/>
            <person name="Yoshinaga Y."/>
            <person name="Zwiers L.-H."/>
            <person name="Turgeon B."/>
            <person name="Goodwin S."/>
            <person name="Spatafora J."/>
            <person name="Crous P."/>
            <person name="Grigoriev I."/>
        </authorList>
    </citation>
    <scope>NUCLEOTIDE SEQUENCE</scope>
    <source>
        <strain evidence="1">ATCC 200398</strain>
    </source>
</reference>
<organism evidence="1 2">
    <name type="scientific">Lindgomyces ingoldianus</name>
    <dbReference type="NCBI Taxonomy" id="673940"/>
    <lineage>
        <taxon>Eukaryota</taxon>
        <taxon>Fungi</taxon>
        <taxon>Dikarya</taxon>
        <taxon>Ascomycota</taxon>
        <taxon>Pezizomycotina</taxon>
        <taxon>Dothideomycetes</taxon>
        <taxon>Pleosporomycetidae</taxon>
        <taxon>Pleosporales</taxon>
        <taxon>Lindgomycetaceae</taxon>
        <taxon>Lindgomyces</taxon>
    </lineage>
</organism>
<protein>
    <submittedName>
        <fullName evidence="1">Uncharacterized protein</fullName>
    </submittedName>
</protein>
<keyword evidence="2" id="KW-1185">Reference proteome</keyword>
<proteinExistence type="predicted"/>
<name>A0ACB6RIE5_9PLEO</name>
<evidence type="ECO:0000313" key="1">
    <source>
        <dbReference type="EMBL" id="KAF2478287.1"/>
    </source>
</evidence>
<evidence type="ECO:0000313" key="2">
    <source>
        <dbReference type="Proteomes" id="UP000799755"/>
    </source>
</evidence>